<evidence type="ECO:0000313" key="4">
    <source>
        <dbReference type="WBParaSite" id="MCU_001941-RA"/>
    </source>
</evidence>
<dbReference type="InterPro" id="IPR000591">
    <property type="entry name" value="DEP_dom"/>
</dbReference>
<dbReference type="PANTHER" id="PTHR45746">
    <property type="entry name" value="LP21163P"/>
    <property type="match status" value="1"/>
</dbReference>
<dbReference type="GO" id="GO:0005886">
    <property type="term" value="C:plasma membrane"/>
    <property type="evidence" value="ECO:0007669"/>
    <property type="project" value="TreeGrafter"/>
</dbReference>
<dbReference type="SUPFAM" id="SSF48097">
    <property type="entry name" value="Regulator of G-protein signaling, RGS"/>
    <property type="match status" value="1"/>
</dbReference>
<name>A0A5K3ENU1_MESCO</name>
<dbReference type="Gene3D" id="1.10.10.10">
    <property type="entry name" value="Winged helix-like DNA-binding domain superfamily/Winged helix DNA-binding domain"/>
    <property type="match status" value="1"/>
</dbReference>
<dbReference type="Gene3D" id="1.10.1240.60">
    <property type="match status" value="1"/>
</dbReference>
<reference evidence="4" key="1">
    <citation type="submission" date="2019-11" db="UniProtKB">
        <authorList>
            <consortium name="WormBaseParasite"/>
        </authorList>
    </citation>
    <scope>IDENTIFICATION</scope>
</reference>
<dbReference type="GO" id="GO:0043005">
    <property type="term" value="C:neuron projection"/>
    <property type="evidence" value="ECO:0007669"/>
    <property type="project" value="TreeGrafter"/>
</dbReference>
<dbReference type="PRINTS" id="PR01301">
    <property type="entry name" value="RGSPROTEIN"/>
</dbReference>
<keyword evidence="1" id="KW-0734">Signal transduction inhibitor</keyword>
<dbReference type="PROSITE" id="PS50132">
    <property type="entry name" value="RGS"/>
    <property type="match status" value="1"/>
</dbReference>
<feature type="domain" description="DEP" evidence="3">
    <location>
        <begin position="32"/>
        <end position="109"/>
    </location>
</feature>
<dbReference type="PROSITE" id="PS50186">
    <property type="entry name" value="DEP"/>
    <property type="match status" value="1"/>
</dbReference>
<dbReference type="SUPFAM" id="SSF46785">
    <property type="entry name" value="Winged helix' DNA-binding domain"/>
    <property type="match status" value="1"/>
</dbReference>
<dbReference type="SMART" id="SM00315">
    <property type="entry name" value="RGS"/>
    <property type="match status" value="1"/>
</dbReference>
<feature type="domain" description="RGS" evidence="2">
    <location>
        <begin position="368"/>
        <end position="483"/>
    </location>
</feature>
<dbReference type="GO" id="GO:0005096">
    <property type="term" value="F:GTPase activator activity"/>
    <property type="evidence" value="ECO:0007669"/>
    <property type="project" value="TreeGrafter"/>
</dbReference>
<proteinExistence type="predicted"/>
<sequence>MSLENIFAELKQVETHDEIRKMEDLIEAMQETETGINFKSQKVFLTTIPAAVSGDNLISWIENHLRIEDSQEASHIANVLLLYGYVYPLTDYKSSLVKDDPTAFYRFQAPYYWISKTPKPDPMDYAIYLVKRTLRKRPKYALEDYEQSALHRLQNMLAQKWEFICMQAADQMRLYKDKRKSDQIVLEAQERAFWRVHHPPPSRLSCFKEGLPRNGLVNRRSLSWRRAHVNILLNRDRMFQHRPSDSCLLARQQQCRQQPPPLQSHSHLRISNKKSTENILLFTANRSSYDWFLSDLHSSSSTMSATAWLSQPGSIEQSPCQPLVTLPTCDSLLTSFPLGSRLSISSSGTVTESTPYPTVNQVRLWATSFDNLLWDPKGCQAFKAFLEKEFSSENLRFWLTVNAYQFTPISNLRAAGKRIFDEFLAPNAPSEINIDCTTRAATAEAVKNPSWFVFLEAKQHIYKLMKSDSYVRFLRSDDYSAVLRVVLANQHSGHSRRSTVKPSLATSVPSAAEDSGLAVSSSLSQKQRCSN</sequence>
<dbReference type="InterPro" id="IPR047017">
    <property type="entry name" value="RGS6/7/9/11_DHEX_sf"/>
</dbReference>
<dbReference type="GO" id="GO:0035556">
    <property type="term" value="P:intracellular signal transduction"/>
    <property type="evidence" value="ECO:0007669"/>
    <property type="project" value="InterPro"/>
</dbReference>
<dbReference type="AlphaFoldDB" id="A0A5K3ENU1"/>
<dbReference type="Pfam" id="PF18148">
    <property type="entry name" value="RGS_DHEX"/>
    <property type="match status" value="1"/>
</dbReference>
<dbReference type="WBParaSite" id="MCU_001941-RA">
    <property type="protein sequence ID" value="MCU_001941-RA"/>
    <property type="gene ID" value="MCU_001941"/>
</dbReference>
<dbReference type="InterPro" id="IPR036390">
    <property type="entry name" value="WH_DNA-bd_sf"/>
</dbReference>
<dbReference type="InterPro" id="IPR040759">
    <property type="entry name" value="RGS_DHEX"/>
</dbReference>
<dbReference type="InterPro" id="IPR047016">
    <property type="entry name" value="RGS6/7/9/11"/>
</dbReference>
<evidence type="ECO:0000256" key="1">
    <source>
        <dbReference type="ARBA" id="ARBA00022700"/>
    </source>
</evidence>
<dbReference type="SMART" id="SM00049">
    <property type="entry name" value="DEP"/>
    <property type="match status" value="1"/>
</dbReference>
<dbReference type="GO" id="GO:0008277">
    <property type="term" value="P:regulation of G protein-coupled receptor signaling pathway"/>
    <property type="evidence" value="ECO:0007669"/>
    <property type="project" value="InterPro"/>
</dbReference>
<protein>
    <submittedName>
        <fullName evidence="4">RGS domain-containing protein</fullName>
    </submittedName>
</protein>
<organism evidence="4">
    <name type="scientific">Mesocestoides corti</name>
    <name type="common">Flatworm</name>
    <dbReference type="NCBI Taxonomy" id="53468"/>
    <lineage>
        <taxon>Eukaryota</taxon>
        <taxon>Metazoa</taxon>
        <taxon>Spiralia</taxon>
        <taxon>Lophotrochozoa</taxon>
        <taxon>Platyhelminthes</taxon>
        <taxon>Cestoda</taxon>
        <taxon>Eucestoda</taxon>
        <taxon>Cyclophyllidea</taxon>
        <taxon>Mesocestoididae</taxon>
        <taxon>Mesocestoides</taxon>
    </lineage>
</organism>
<dbReference type="PANTHER" id="PTHR45746:SF5">
    <property type="entry name" value="REGULATOR OF G-PROTEIN SIGNALING 7"/>
    <property type="match status" value="1"/>
</dbReference>
<dbReference type="Gene3D" id="1.10.167.10">
    <property type="entry name" value="Regulator of G-protein Signalling 4, domain 2"/>
    <property type="match status" value="1"/>
</dbReference>
<dbReference type="InterPro" id="IPR036388">
    <property type="entry name" value="WH-like_DNA-bd_sf"/>
</dbReference>
<dbReference type="Pfam" id="PF00615">
    <property type="entry name" value="RGS"/>
    <property type="match status" value="1"/>
</dbReference>
<dbReference type="InterPro" id="IPR016137">
    <property type="entry name" value="RGS"/>
</dbReference>
<dbReference type="Pfam" id="PF00610">
    <property type="entry name" value="DEP"/>
    <property type="match status" value="1"/>
</dbReference>
<evidence type="ECO:0000259" key="3">
    <source>
        <dbReference type="PROSITE" id="PS50186"/>
    </source>
</evidence>
<dbReference type="InterPro" id="IPR036305">
    <property type="entry name" value="RGS_sf"/>
</dbReference>
<evidence type="ECO:0000259" key="2">
    <source>
        <dbReference type="PROSITE" id="PS50132"/>
    </source>
</evidence>
<dbReference type="GO" id="GO:0005737">
    <property type="term" value="C:cytoplasm"/>
    <property type="evidence" value="ECO:0007669"/>
    <property type="project" value="TreeGrafter"/>
</dbReference>
<dbReference type="CDD" id="cd04450">
    <property type="entry name" value="DEP_RGS7-like"/>
    <property type="match status" value="1"/>
</dbReference>
<accession>A0A5K3ENU1</accession>
<dbReference type="InterPro" id="IPR044926">
    <property type="entry name" value="RGS_subdomain_2"/>
</dbReference>
<dbReference type="GO" id="GO:0009968">
    <property type="term" value="P:negative regulation of signal transduction"/>
    <property type="evidence" value="ECO:0007669"/>
    <property type="project" value="UniProtKB-KW"/>
</dbReference>